<dbReference type="OMA" id="CGAIGQV"/>
<feature type="transmembrane region" description="Helical" evidence="10">
    <location>
        <begin position="101"/>
        <end position="120"/>
    </location>
</feature>
<dbReference type="KEGG" id="tpf:TPHA_0D03560"/>
<evidence type="ECO:0000256" key="10">
    <source>
        <dbReference type="SAM" id="Phobius"/>
    </source>
</evidence>
<dbReference type="STRING" id="1071381.G8BT20"/>
<gene>
    <name evidence="11" type="primary">TPHA0D03560</name>
    <name evidence="11" type="ordered locus">TPHA_0D03560</name>
</gene>
<dbReference type="HOGENOM" id="CLU_036019_0_2_1"/>
<dbReference type="GO" id="GO:0005789">
    <property type="term" value="C:endoplasmic reticulum membrane"/>
    <property type="evidence" value="ECO:0007669"/>
    <property type="project" value="UniProtKB-SubCell"/>
</dbReference>
<evidence type="ECO:0000313" key="12">
    <source>
        <dbReference type="Proteomes" id="UP000005666"/>
    </source>
</evidence>
<evidence type="ECO:0000313" key="11">
    <source>
        <dbReference type="EMBL" id="CCE62991.1"/>
    </source>
</evidence>
<accession>G8BT20</accession>
<dbReference type="Proteomes" id="UP000005666">
    <property type="component" value="Chromosome 4"/>
</dbReference>
<evidence type="ECO:0000256" key="6">
    <source>
        <dbReference type="ARBA" id="ARBA00022824"/>
    </source>
</evidence>
<feature type="transmembrane region" description="Helical" evidence="10">
    <location>
        <begin position="230"/>
        <end position="253"/>
    </location>
</feature>
<name>G8BT20_TETPH</name>
<feature type="transmembrane region" description="Helical" evidence="10">
    <location>
        <begin position="273"/>
        <end position="295"/>
    </location>
</feature>
<sequence length="365" mass="41299">MAKQSEADIVEQNDTANGDFSVGKLLFCAVGIYCSFLTWALVQEPLNTIHWPQSNEQFKSPNIIAISQAFVAMVIGFVYLSYKSNVTLVQLYHLIWNNKKYFVIISVTQALSAPIASYSLQHVDYLTFMLAKSCKIIPILMVHMLLYRTTIANEKKIVAVLVTLGVMVFTLGSKKTGPTMKVPDELEENMILTHFYGYSMLLLSLFLDGLTNATQDKMLKLNKNSKKHELISGAHLMFALNLFIVIWNTLYLILVDRNQFKNALTLIEHDPIIIKYLTTYSCCGAIGQIFIFYTLEYFGSIILVMITVTRKMMSMLLSIAVYKKSVNLIQWAGISIVFGGIIWEALHKTKKVIGNKTDNDDKKIL</sequence>
<feature type="transmembrane region" description="Helical" evidence="10">
    <location>
        <begin position="157"/>
        <end position="173"/>
    </location>
</feature>
<evidence type="ECO:0000256" key="9">
    <source>
        <dbReference type="ARBA" id="ARBA00041103"/>
    </source>
</evidence>
<dbReference type="InterPro" id="IPR037185">
    <property type="entry name" value="EmrE-like"/>
</dbReference>
<evidence type="ECO:0000256" key="1">
    <source>
        <dbReference type="ARBA" id="ARBA00004477"/>
    </source>
</evidence>
<keyword evidence="12" id="KW-1185">Reference proteome</keyword>
<keyword evidence="3" id="KW-0813">Transport</keyword>
<feature type="transmembrane region" description="Helical" evidence="10">
    <location>
        <begin position="328"/>
        <end position="346"/>
    </location>
</feature>
<evidence type="ECO:0000256" key="7">
    <source>
        <dbReference type="ARBA" id="ARBA00022989"/>
    </source>
</evidence>
<protein>
    <recommendedName>
        <fullName evidence="9">UDP-galactose transporter homolog 1</fullName>
    </recommendedName>
</protein>
<reference evidence="11 12" key="1">
    <citation type="journal article" date="2011" name="Proc. Natl. Acad. Sci. U.S.A.">
        <title>Evolutionary erosion of yeast sex chromosomes by mating-type switching accidents.</title>
        <authorList>
            <person name="Gordon J.L."/>
            <person name="Armisen D."/>
            <person name="Proux-Wera E."/>
            <person name="Oheigeartaigh S.S."/>
            <person name="Byrne K.P."/>
            <person name="Wolfe K.H."/>
        </authorList>
    </citation>
    <scope>NUCLEOTIDE SEQUENCE [LARGE SCALE GENOMIC DNA]</scope>
    <source>
        <strain evidence="12">ATCC 24235 / CBS 4417 / NBRC 1672 / NRRL Y-8282 / UCD 70-5</strain>
    </source>
</reference>
<feature type="transmembrane region" description="Helical" evidence="10">
    <location>
        <begin position="62"/>
        <end position="80"/>
    </location>
</feature>
<evidence type="ECO:0000256" key="5">
    <source>
        <dbReference type="ARBA" id="ARBA00022692"/>
    </source>
</evidence>
<dbReference type="GeneID" id="11531011"/>
<dbReference type="eggNOG" id="KOG1581">
    <property type="taxonomic scope" value="Eukaryota"/>
</dbReference>
<dbReference type="GO" id="GO:0005459">
    <property type="term" value="F:UDP-galactose transmembrane transporter activity"/>
    <property type="evidence" value="ECO:0007669"/>
    <property type="project" value="EnsemblFungi"/>
</dbReference>
<organism evidence="11 12">
    <name type="scientific">Tetrapisispora phaffii (strain ATCC 24235 / CBS 4417 / NBRC 1672 / NRRL Y-8282 / UCD 70-5)</name>
    <name type="common">Yeast</name>
    <name type="synonym">Fabospora phaffii</name>
    <dbReference type="NCBI Taxonomy" id="1071381"/>
    <lineage>
        <taxon>Eukaryota</taxon>
        <taxon>Fungi</taxon>
        <taxon>Dikarya</taxon>
        <taxon>Ascomycota</taxon>
        <taxon>Saccharomycotina</taxon>
        <taxon>Saccharomycetes</taxon>
        <taxon>Saccharomycetales</taxon>
        <taxon>Saccharomycetaceae</taxon>
        <taxon>Tetrapisispora</taxon>
    </lineage>
</organism>
<feature type="transmembrane region" description="Helical" evidence="10">
    <location>
        <begin position="126"/>
        <end position="145"/>
    </location>
</feature>
<evidence type="ECO:0000256" key="3">
    <source>
        <dbReference type="ARBA" id="ARBA00022448"/>
    </source>
</evidence>
<keyword evidence="5 10" id="KW-0812">Transmembrane</keyword>
<dbReference type="PANTHER" id="PTHR10778:SF10">
    <property type="entry name" value="SOLUTE CARRIER FAMILY 35 MEMBER B1"/>
    <property type="match status" value="1"/>
</dbReference>
<dbReference type="InterPro" id="IPR013657">
    <property type="entry name" value="SCL35B1-4/HUT1"/>
</dbReference>
<dbReference type="GO" id="GO:0005460">
    <property type="term" value="F:UDP-glucose transmembrane transporter activity"/>
    <property type="evidence" value="ECO:0007669"/>
    <property type="project" value="TreeGrafter"/>
</dbReference>
<dbReference type="GO" id="GO:0120112">
    <property type="term" value="P:UDP-glucose transmembrane transport into endoplasmic reticulum"/>
    <property type="evidence" value="ECO:0007669"/>
    <property type="project" value="EnsemblFungi"/>
</dbReference>
<dbReference type="OrthoDB" id="1601at2759"/>
<comment type="subcellular location">
    <subcellularLocation>
        <location evidence="1">Endoplasmic reticulum membrane</location>
        <topology evidence="1">Multi-pass membrane protein</topology>
    </subcellularLocation>
</comment>
<dbReference type="AlphaFoldDB" id="G8BT20"/>
<dbReference type="GO" id="GO:0000139">
    <property type="term" value="C:Golgi membrane"/>
    <property type="evidence" value="ECO:0007669"/>
    <property type="project" value="TreeGrafter"/>
</dbReference>
<keyword evidence="6" id="KW-0256">Endoplasmic reticulum</keyword>
<feature type="transmembrane region" description="Helical" evidence="10">
    <location>
        <begin position="193"/>
        <end position="210"/>
    </location>
</feature>
<dbReference type="Pfam" id="PF08449">
    <property type="entry name" value="UAA"/>
    <property type="match status" value="1"/>
</dbReference>
<evidence type="ECO:0000256" key="2">
    <source>
        <dbReference type="ARBA" id="ARBA00010694"/>
    </source>
</evidence>
<dbReference type="RefSeq" id="XP_003685425.1">
    <property type="nucleotide sequence ID" value="XM_003685377.1"/>
</dbReference>
<dbReference type="EMBL" id="HE612859">
    <property type="protein sequence ID" value="CCE62991.1"/>
    <property type="molecule type" value="Genomic_DNA"/>
</dbReference>
<keyword evidence="8 10" id="KW-0472">Membrane</keyword>
<proteinExistence type="inferred from homology"/>
<evidence type="ECO:0000256" key="8">
    <source>
        <dbReference type="ARBA" id="ARBA00023136"/>
    </source>
</evidence>
<dbReference type="PANTHER" id="PTHR10778">
    <property type="entry name" value="SOLUTE CARRIER FAMILY 35 MEMBER B"/>
    <property type="match status" value="1"/>
</dbReference>
<evidence type="ECO:0000256" key="4">
    <source>
        <dbReference type="ARBA" id="ARBA00022597"/>
    </source>
</evidence>
<keyword evidence="7 10" id="KW-1133">Transmembrane helix</keyword>
<dbReference type="SUPFAM" id="SSF103481">
    <property type="entry name" value="Multidrug resistance efflux transporter EmrE"/>
    <property type="match status" value="1"/>
</dbReference>
<comment type="similarity">
    <text evidence="2">Belongs to the nucleotide-sugar transporter family. SLC35B subfamily.</text>
</comment>
<feature type="transmembrane region" description="Helical" evidence="10">
    <location>
        <begin position="21"/>
        <end position="42"/>
    </location>
</feature>
<keyword evidence="4" id="KW-0762">Sugar transport</keyword>